<evidence type="ECO:0000313" key="2">
    <source>
        <dbReference type="EMBL" id="UQS81475.1"/>
    </source>
</evidence>
<protein>
    <submittedName>
        <fullName evidence="2">EbsA family protein</fullName>
    </submittedName>
</protein>
<feature type="transmembrane region" description="Helical" evidence="1">
    <location>
        <begin position="37"/>
        <end position="57"/>
    </location>
</feature>
<dbReference type="InterPro" id="IPR020215">
    <property type="entry name" value="EbsA-like"/>
</dbReference>
<dbReference type="Pfam" id="PF17255">
    <property type="entry name" value="EbsA"/>
    <property type="match status" value="1"/>
</dbReference>
<feature type="transmembrane region" description="Helical" evidence="1">
    <location>
        <begin position="12"/>
        <end position="31"/>
    </location>
</feature>
<dbReference type="Proteomes" id="UP000831495">
    <property type="component" value="Chromosome"/>
</dbReference>
<keyword evidence="1" id="KW-1133">Transmembrane helix</keyword>
<gene>
    <name evidence="2" type="ORF">MOO45_04415</name>
</gene>
<evidence type="ECO:0000313" key="3">
    <source>
        <dbReference type="Proteomes" id="UP000831495"/>
    </source>
</evidence>
<sequence length="125" mass="14737">MYKFRYQAADQLGKLIWCWLFILLFIGGVLQLEDESINYWAISIIGLSLILMGFISYRCQLKIDLKNHHLKIRGIFNAGNRSFSFQQIQQINLKRHMCVITLKDKGYFPIKLLVSKKSQKILRQI</sequence>
<evidence type="ECO:0000256" key="1">
    <source>
        <dbReference type="SAM" id="Phobius"/>
    </source>
</evidence>
<reference evidence="2" key="1">
    <citation type="journal article" date="2022" name="Int. J. Syst. Evol. Microbiol.">
        <title>Apilactobacillus apisilvae sp. nov., Nicolia spurrieriana gen. nov. sp. nov., Bombilactobacillus folatiphilus sp. nov. and Bombilactobacillus thymidiniphilus sp. nov., four new lactic acid bacterial isolates from stingless bees Tetragonula carbonaria and Austroplebeia australis.</title>
        <authorList>
            <person name="Oliphant S.A."/>
            <person name="Watson-Haigh N.S."/>
            <person name="Sumby K.M."/>
            <person name="Gardner J."/>
            <person name="Groom S."/>
            <person name="Jiranek V."/>
        </authorList>
    </citation>
    <scope>NUCLEOTIDE SEQUENCE</scope>
    <source>
        <strain evidence="2">SG4_D2</strain>
    </source>
</reference>
<keyword evidence="1" id="KW-0472">Membrane</keyword>
<organism evidence="2 3">
    <name type="scientific">Bombilactobacillus folatiphilus</name>
    <dbReference type="NCBI Taxonomy" id="2923362"/>
    <lineage>
        <taxon>Bacteria</taxon>
        <taxon>Bacillati</taxon>
        <taxon>Bacillota</taxon>
        <taxon>Bacilli</taxon>
        <taxon>Lactobacillales</taxon>
        <taxon>Lactobacillaceae</taxon>
        <taxon>Bombilactobacillus</taxon>
    </lineage>
</organism>
<name>A0ABY4P7B7_9LACO</name>
<proteinExistence type="predicted"/>
<keyword evidence="1" id="KW-0812">Transmembrane</keyword>
<keyword evidence="3" id="KW-1185">Reference proteome</keyword>
<dbReference type="RefSeq" id="WP_249513740.1">
    <property type="nucleotide sequence ID" value="NZ_CP093366.1"/>
</dbReference>
<accession>A0ABY4P7B7</accession>
<dbReference type="EMBL" id="CP093366">
    <property type="protein sequence ID" value="UQS81475.1"/>
    <property type="molecule type" value="Genomic_DNA"/>
</dbReference>